<dbReference type="AlphaFoldDB" id="A0A5B7JLF5"/>
<accession>A0A5B7JLF5</accession>
<dbReference type="Proteomes" id="UP000324222">
    <property type="component" value="Unassembled WGS sequence"/>
</dbReference>
<dbReference type="EMBL" id="VSRR010093724">
    <property type="protein sequence ID" value="MPC93134.1"/>
    <property type="molecule type" value="Genomic_DNA"/>
</dbReference>
<comment type="caution">
    <text evidence="2">The sequence shown here is derived from an EMBL/GenBank/DDBJ whole genome shotgun (WGS) entry which is preliminary data.</text>
</comment>
<reference evidence="2 3" key="1">
    <citation type="submission" date="2019-05" db="EMBL/GenBank/DDBJ databases">
        <title>Another draft genome of Portunus trituberculatus and its Hox gene families provides insights of decapod evolution.</title>
        <authorList>
            <person name="Jeong J.-H."/>
            <person name="Song I."/>
            <person name="Kim S."/>
            <person name="Choi T."/>
            <person name="Kim D."/>
            <person name="Ryu S."/>
            <person name="Kim W."/>
        </authorList>
    </citation>
    <scope>NUCLEOTIDE SEQUENCE [LARGE SCALE GENOMIC DNA]</scope>
    <source>
        <tissue evidence="2">Muscle</tissue>
    </source>
</reference>
<feature type="compositionally biased region" description="Pro residues" evidence="1">
    <location>
        <begin position="61"/>
        <end position="70"/>
    </location>
</feature>
<name>A0A5B7JLF5_PORTR</name>
<keyword evidence="3" id="KW-1185">Reference proteome</keyword>
<feature type="compositionally biased region" description="Polar residues" evidence="1">
    <location>
        <begin position="37"/>
        <end position="46"/>
    </location>
</feature>
<protein>
    <submittedName>
        <fullName evidence="2">Uncharacterized protein</fullName>
    </submittedName>
</protein>
<proteinExistence type="predicted"/>
<feature type="region of interest" description="Disordered" evidence="1">
    <location>
        <begin position="31"/>
        <end position="154"/>
    </location>
</feature>
<evidence type="ECO:0000313" key="2">
    <source>
        <dbReference type="EMBL" id="MPC93134.1"/>
    </source>
</evidence>
<evidence type="ECO:0000256" key="1">
    <source>
        <dbReference type="SAM" id="MobiDB-lite"/>
    </source>
</evidence>
<gene>
    <name evidence="2" type="ORF">E2C01_088257</name>
</gene>
<evidence type="ECO:0000313" key="3">
    <source>
        <dbReference type="Proteomes" id="UP000324222"/>
    </source>
</evidence>
<organism evidence="2 3">
    <name type="scientific">Portunus trituberculatus</name>
    <name type="common">Swimming crab</name>
    <name type="synonym">Neptunus trituberculatus</name>
    <dbReference type="NCBI Taxonomy" id="210409"/>
    <lineage>
        <taxon>Eukaryota</taxon>
        <taxon>Metazoa</taxon>
        <taxon>Ecdysozoa</taxon>
        <taxon>Arthropoda</taxon>
        <taxon>Crustacea</taxon>
        <taxon>Multicrustacea</taxon>
        <taxon>Malacostraca</taxon>
        <taxon>Eumalacostraca</taxon>
        <taxon>Eucarida</taxon>
        <taxon>Decapoda</taxon>
        <taxon>Pleocyemata</taxon>
        <taxon>Brachyura</taxon>
        <taxon>Eubrachyura</taxon>
        <taxon>Portunoidea</taxon>
        <taxon>Portunidae</taxon>
        <taxon>Portuninae</taxon>
        <taxon>Portunus</taxon>
    </lineage>
</organism>
<sequence>MFRAAYGGFPGQSHLASNMAAFNTAHALAAMQEESPQENQPVTGATRQAGGHAWVARRASLPPPCPPSSPALPRHTTALDMMPTPVPLTPGCLHRTTAHTAARPVHQPGGASDPKTSSVVSPPALRSRVSPSKRGPCVTNTDNPRCLANNPAEE</sequence>